<evidence type="ECO:0000313" key="2">
    <source>
        <dbReference type="EMBL" id="GAA0487311.1"/>
    </source>
</evidence>
<reference evidence="2 3" key="1">
    <citation type="journal article" date="2019" name="Int. J. Syst. Evol. Microbiol.">
        <title>The Global Catalogue of Microorganisms (GCM) 10K type strain sequencing project: providing services to taxonomists for standard genome sequencing and annotation.</title>
        <authorList>
            <consortium name="The Broad Institute Genomics Platform"/>
            <consortium name="The Broad Institute Genome Sequencing Center for Infectious Disease"/>
            <person name="Wu L."/>
            <person name="Ma J."/>
        </authorList>
    </citation>
    <scope>NUCLEOTIDE SEQUENCE [LARGE SCALE GENOMIC DNA]</scope>
    <source>
        <strain evidence="2 3">JCM 4805</strain>
    </source>
</reference>
<organism evidence="2 3">
    <name type="scientific">Streptomyces olivaceiscleroticus</name>
    <dbReference type="NCBI Taxonomy" id="68245"/>
    <lineage>
        <taxon>Bacteria</taxon>
        <taxon>Bacillati</taxon>
        <taxon>Actinomycetota</taxon>
        <taxon>Actinomycetes</taxon>
        <taxon>Kitasatosporales</taxon>
        <taxon>Streptomycetaceae</taxon>
        <taxon>Streptomyces</taxon>
    </lineage>
</organism>
<sequence>MTIADAIVPLTLASVLLRPRSADGAGWSQEALARYVPLGGPRGARAAYGERSSVLWFYTAGGADVPYAGPDRSQTLPEADARNQF</sequence>
<comment type="caution">
    <text evidence="2">The sequence shown here is derived from an EMBL/GenBank/DDBJ whole genome shotgun (WGS) entry which is preliminary data.</text>
</comment>
<keyword evidence="3" id="KW-1185">Reference proteome</keyword>
<evidence type="ECO:0000256" key="1">
    <source>
        <dbReference type="SAM" id="MobiDB-lite"/>
    </source>
</evidence>
<gene>
    <name evidence="2" type="ORF">GCM10010361_60200</name>
</gene>
<evidence type="ECO:0000313" key="3">
    <source>
        <dbReference type="Proteomes" id="UP001500909"/>
    </source>
</evidence>
<dbReference type="EMBL" id="BAAABY010000045">
    <property type="protein sequence ID" value="GAA0487311.1"/>
    <property type="molecule type" value="Genomic_DNA"/>
</dbReference>
<dbReference type="Proteomes" id="UP001500909">
    <property type="component" value="Unassembled WGS sequence"/>
</dbReference>
<feature type="region of interest" description="Disordered" evidence="1">
    <location>
        <begin position="66"/>
        <end position="85"/>
    </location>
</feature>
<name>A0ABN1AZP4_9ACTN</name>
<accession>A0ABN1AZP4</accession>
<proteinExistence type="predicted"/>
<protein>
    <submittedName>
        <fullName evidence="2">Uncharacterized protein</fullName>
    </submittedName>
</protein>